<dbReference type="EMBL" id="RCSX01000031">
    <property type="protein sequence ID" value="KAF7918235.1"/>
    <property type="molecule type" value="Genomic_DNA"/>
</dbReference>
<evidence type="ECO:0000313" key="1">
    <source>
        <dbReference type="EMBL" id="KAF7918235.1"/>
    </source>
</evidence>
<dbReference type="Proteomes" id="UP000783213">
    <property type="component" value="Unassembled WGS sequence"/>
</dbReference>
<evidence type="ECO:0000313" key="2">
    <source>
        <dbReference type="Proteomes" id="UP000783213"/>
    </source>
</evidence>
<dbReference type="Pfam" id="PF06101">
    <property type="entry name" value="Vps62"/>
    <property type="match status" value="1"/>
</dbReference>
<proteinExistence type="predicted"/>
<comment type="caution">
    <text evidence="1">The sequence shown here is derived from an EMBL/GenBank/DDBJ whole genome shotgun (WGS) entry which is preliminary data.</text>
</comment>
<name>A0ABQ7IAD5_9HELO</name>
<dbReference type="RefSeq" id="XP_038806176.1">
    <property type="nucleotide sequence ID" value="XM_038957468.1"/>
</dbReference>
<dbReference type="GeneID" id="62236618"/>
<evidence type="ECO:0008006" key="3">
    <source>
        <dbReference type="Google" id="ProtNLM"/>
    </source>
</evidence>
<dbReference type="PANTHER" id="PTHR48219">
    <property type="entry name" value="VACUOLAR PROTEIN SORTING-ASSOCIATED PROTEIN 62-RELATED"/>
    <property type="match status" value="1"/>
</dbReference>
<dbReference type="PANTHER" id="PTHR48219:SF2">
    <property type="entry name" value="VACUOLAR PROTEIN SORTING-ASSOCIATED PROTEIN 62"/>
    <property type="match status" value="1"/>
</dbReference>
<sequence>MAERSDGLIVKGVNVNKVKSSRVIHLIIHSNKLHIQITTQPSLQNAQPNPRLWGPESHHDVRIPLGLGQQRERNPSRSHLLEPCTPGRYAYIGYSLRRQQNYWARNWRATLLFGPNPNSTSPNLAVKRPTDFTRLWWESNDHSWHMGSVWRPIAPPGYVALGDLMVYSVSKPSLDYLWCLRADLVKPANYWPSDIWNDRGSGRSIDISVWAVVPEAMCLNGKEKIPLFADTFIHSASYSPPDTGLAFVPVLDLGNESKEFDQSVPTFTKTSIPNTGKTYAMVEQAAVTLPMRCFFASDDTRTIAQIANPFISLSKAIAWNVEGVYENGGNGTFSREQRIKYGISKSQTETMEHQVGITITASHGFKLVEMSVTLNYQFTHTQSTSFTEFTETEITQRFDVPPKTCTVLFSKHVYLKGTMKNGGTI</sequence>
<dbReference type="Gene3D" id="2.170.15.10">
    <property type="entry name" value="Proaerolysin, chain A, domain 3"/>
    <property type="match status" value="1"/>
</dbReference>
<protein>
    <recommendedName>
        <fullName evidence="3">Insecticidal crystal toxin domain-containing protein</fullName>
    </recommendedName>
</protein>
<reference evidence="1 2" key="1">
    <citation type="journal article" date="2020" name="Genome Biol. Evol.">
        <title>Comparative genomics of Sclerotiniaceae.</title>
        <authorList>
            <person name="Valero Jimenez C.A."/>
            <person name="Steentjes M."/>
            <person name="Scholten O.E."/>
            <person name="Van Kan J.A.L."/>
        </authorList>
    </citation>
    <scope>NUCLEOTIDE SEQUENCE [LARGE SCALE GENOMIC DNA]</scope>
    <source>
        <strain evidence="1 2">B1</strain>
    </source>
</reference>
<organism evidence="1 2">
    <name type="scientific">Botrytis deweyae</name>
    <dbReference type="NCBI Taxonomy" id="2478750"/>
    <lineage>
        <taxon>Eukaryota</taxon>
        <taxon>Fungi</taxon>
        <taxon>Dikarya</taxon>
        <taxon>Ascomycota</taxon>
        <taxon>Pezizomycotina</taxon>
        <taxon>Leotiomycetes</taxon>
        <taxon>Helotiales</taxon>
        <taxon>Sclerotiniaceae</taxon>
        <taxon>Botrytis</taxon>
    </lineage>
</organism>
<dbReference type="InterPro" id="IPR009291">
    <property type="entry name" value="Vps62"/>
</dbReference>
<gene>
    <name evidence="1" type="ORF">EAE98_009847</name>
</gene>
<keyword evidence="2" id="KW-1185">Reference proteome</keyword>
<accession>A0ABQ7IAD5</accession>
<dbReference type="SUPFAM" id="SSF56973">
    <property type="entry name" value="Aerolisin/ETX pore-forming domain"/>
    <property type="match status" value="1"/>
</dbReference>